<dbReference type="InterPro" id="IPR016186">
    <property type="entry name" value="C-type_lectin-like/link_sf"/>
</dbReference>
<reference evidence="3 4" key="1">
    <citation type="submission" date="2019-03" db="EMBL/GenBank/DDBJ databases">
        <title>First draft genome of Liparis tanakae, snailfish: a comprehensive survey of snailfish specific genes.</title>
        <authorList>
            <person name="Kim W."/>
            <person name="Song I."/>
            <person name="Jeong J.-H."/>
            <person name="Kim D."/>
            <person name="Kim S."/>
            <person name="Ryu S."/>
            <person name="Song J.Y."/>
            <person name="Lee S.K."/>
        </authorList>
    </citation>
    <scope>NUCLEOTIDE SEQUENCE [LARGE SCALE GENOMIC DNA]</scope>
    <source>
        <tissue evidence="3">Muscle</tissue>
    </source>
</reference>
<keyword evidence="1" id="KW-1015">Disulfide bond</keyword>
<dbReference type="AlphaFoldDB" id="A0A4Z2I3S2"/>
<dbReference type="SMART" id="SM00034">
    <property type="entry name" value="CLECT"/>
    <property type="match status" value="1"/>
</dbReference>
<dbReference type="Gene3D" id="3.10.100.10">
    <property type="entry name" value="Mannose-Binding Protein A, subunit A"/>
    <property type="match status" value="1"/>
</dbReference>
<evidence type="ECO:0000256" key="1">
    <source>
        <dbReference type="ARBA" id="ARBA00023157"/>
    </source>
</evidence>
<dbReference type="InterPro" id="IPR001304">
    <property type="entry name" value="C-type_lectin-like"/>
</dbReference>
<dbReference type="InterPro" id="IPR051941">
    <property type="entry name" value="BG_Antigen-Binding_Lectin"/>
</dbReference>
<dbReference type="SUPFAM" id="SSF56436">
    <property type="entry name" value="C-type lectin-like"/>
    <property type="match status" value="1"/>
</dbReference>
<dbReference type="PROSITE" id="PS00615">
    <property type="entry name" value="C_TYPE_LECTIN_1"/>
    <property type="match status" value="1"/>
</dbReference>
<dbReference type="EMBL" id="SRLO01000134">
    <property type="protein sequence ID" value="TNN72627.1"/>
    <property type="molecule type" value="Genomic_DNA"/>
</dbReference>
<dbReference type="InterPro" id="IPR016187">
    <property type="entry name" value="CTDL_fold"/>
</dbReference>
<proteinExistence type="predicted"/>
<protein>
    <submittedName>
        <fullName evidence="3">Layilin</fullName>
    </submittedName>
</protein>
<dbReference type="PANTHER" id="PTHR45713:SF6">
    <property type="entry name" value="F5_8 TYPE C DOMAIN-CONTAINING PROTEIN"/>
    <property type="match status" value="1"/>
</dbReference>
<evidence type="ECO:0000313" key="4">
    <source>
        <dbReference type="Proteomes" id="UP000314294"/>
    </source>
</evidence>
<dbReference type="Pfam" id="PF00059">
    <property type="entry name" value="Lectin_C"/>
    <property type="match status" value="1"/>
</dbReference>
<evidence type="ECO:0000259" key="2">
    <source>
        <dbReference type="PROSITE" id="PS50041"/>
    </source>
</evidence>
<feature type="domain" description="C-type lectin" evidence="2">
    <location>
        <begin position="123"/>
        <end position="242"/>
    </location>
</feature>
<dbReference type="InterPro" id="IPR018378">
    <property type="entry name" value="C-type_lectin_CS"/>
</dbReference>
<dbReference type="Proteomes" id="UP000314294">
    <property type="component" value="Unassembled WGS sequence"/>
</dbReference>
<dbReference type="PANTHER" id="PTHR45713">
    <property type="entry name" value="FTP DOMAIN-CONTAINING PROTEIN"/>
    <property type="match status" value="1"/>
</dbReference>
<dbReference type="PROSITE" id="PS50041">
    <property type="entry name" value="C_TYPE_LECTIN_2"/>
    <property type="match status" value="1"/>
</dbReference>
<gene>
    <name evidence="3" type="primary">LAYN_1</name>
    <name evidence="3" type="ORF">EYF80_017076</name>
</gene>
<evidence type="ECO:0000313" key="3">
    <source>
        <dbReference type="EMBL" id="TNN72627.1"/>
    </source>
</evidence>
<dbReference type="OrthoDB" id="547680at2759"/>
<keyword evidence="4" id="KW-1185">Reference proteome</keyword>
<organism evidence="3 4">
    <name type="scientific">Liparis tanakae</name>
    <name type="common">Tanaka's snailfish</name>
    <dbReference type="NCBI Taxonomy" id="230148"/>
    <lineage>
        <taxon>Eukaryota</taxon>
        <taxon>Metazoa</taxon>
        <taxon>Chordata</taxon>
        <taxon>Craniata</taxon>
        <taxon>Vertebrata</taxon>
        <taxon>Euteleostomi</taxon>
        <taxon>Actinopterygii</taxon>
        <taxon>Neopterygii</taxon>
        <taxon>Teleostei</taxon>
        <taxon>Neoteleostei</taxon>
        <taxon>Acanthomorphata</taxon>
        <taxon>Eupercaria</taxon>
        <taxon>Perciformes</taxon>
        <taxon>Cottioidei</taxon>
        <taxon>Cottales</taxon>
        <taxon>Liparidae</taxon>
        <taxon>Liparis</taxon>
    </lineage>
</organism>
<name>A0A4Z2I3S2_9TELE</name>
<accession>A0A4Z2I3S2</accession>
<comment type="caution">
    <text evidence="3">The sequence shown here is derived from an EMBL/GenBank/DDBJ whole genome shotgun (WGS) entry which is preliminary data.</text>
</comment>
<dbReference type="CDD" id="cd00037">
    <property type="entry name" value="CLECT"/>
    <property type="match status" value="1"/>
</dbReference>
<sequence length="259" mass="28636">MDGRFVNVIIPGAGKTLALCEVEVYGTLKVEAEHNVALHKPTHQSWGLSLFGWPHHAVGGGVTSYTLDCSGVEGRYLAVVLPVFGILTMCEVDVFASLTAEALAALPPTVIPTVPPPSESVFLNGRSVILVGEQLCWSDALFFCRRNHWDLLTVRSQDEQNELELLLSASALPLTGHVWLGLRRYEMQDTWFWVSGDAMRFTKWPLDVAPDLFSQPCAGVARGEHFEWADKPCDGHFNFLCQSGADWGSQRVYYASLPE</sequence>